<accession>A0A0C9YSC8</accession>
<dbReference type="Proteomes" id="UP000054018">
    <property type="component" value="Unassembled WGS sequence"/>
</dbReference>
<protein>
    <submittedName>
        <fullName evidence="1">Uncharacterized protein</fullName>
    </submittedName>
</protein>
<evidence type="ECO:0000313" key="1">
    <source>
        <dbReference type="EMBL" id="KIK10878.1"/>
    </source>
</evidence>
<organism evidence="1 2">
    <name type="scientific">Pisolithus microcarpus 441</name>
    <dbReference type="NCBI Taxonomy" id="765257"/>
    <lineage>
        <taxon>Eukaryota</taxon>
        <taxon>Fungi</taxon>
        <taxon>Dikarya</taxon>
        <taxon>Basidiomycota</taxon>
        <taxon>Agaricomycotina</taxon>
        <taxon>Agaricomycetes</taxon>
        <taxon>Agaricomycetidae</taxon>
        <taxon>Boletales</taxon>
        <taxon>Sclerodermatineae</taxon>
        <taxon>Pisolithaceae</taxon>
        <taxon>Pisolithus</taxon>
    </lineage>
</organism>
<keyword evidence="2" id="KW-1185">Reference proteome</keyword>
<evidence type="ECO:0000313" key="2">
    <source>
        <dbReference type="Proteomes" id="UP000054018"/>
    </source>
</evidence>
<dbReference type="HOGENOM" id="CLU_2074108_0_0_1"/>
<sequence>MTSLAINVCVEGSTSDSPAHNLELGKPSASSLAIKAVKGLLGGCTRQGKNEKNIECVWLKEAGEDIAKVTSLTIDTCVEGSMSDSPAHGADPGKLLPVPLLQYLLLLPRLLKVCLVVA</sequence>
<dbReference type="AlphaFoldDB" id="A0A0C9YSC8"/>
<reference evidence="1 2" key="1">
    <citation type="submission" date="2014-04" db="EMBL/GenBank/DDBJ databases">
        <authorList>
            <consortium name="DOE Joint Genome Institute"/>
            <person name="Kuo A."/>
            <person name="Kohler A."/>
            <person name="Costa M.D."/>
            <person name="Nagy L.G."/>
            <person name="Floudas D."/>
            <person name="Copeland A."/>
            <person name="Barry K.W."/>
            <person name="Cichocki N."/>
            <person name="Veneault-Fourrey C."/>
            <person name="LaButti K."/>
            <person name="Lindquist E.A."/>
            <person name="Lipzen A."/>
            <person name="Lundell T."/>
            <person name="Morin E."/>
            <person name="Murat C."/>
            <person name="Sun H."/>
            <person name="Tunlid A."/>
            <person name="Henrissat B."/>
            <person name="Grigoriev I.V."/>
            <person name="Hibbett D.S."/>
            <person name="Martin F."/>
            <person name="Nordberg H.P."/>
            <person name="Cantor M.N."/>
            <person name="Hua S.X."/>
        </authorList>
    </citation>
    <scope>NUCLEOTIDE SEQUENCE [LARGE SCALE GENOMIC DNA]</scope>
    <source>
        <strain evidence="1 2">441</strain>
    </source>
</reference>
<proteinExistence type="predicted"/>
<reference evidence="2" key="2">
    <citation type="submission" date="2015-01" db="EMBL/GenBank/DDBJ databases">
        <title>Evolutionary Origins and Diversification of the Mycorrhizal Mutualists.</title>
        <authorList>
            <consortium name="DOE Joint Genome Institute"/>
            <consortium name="Mycorrhizal Genomics Consortium"/>
            <person name="Kohler A."/>
            <person name="Kuo A."/>
            <person name="Nagy L.G."/>
            <person name="Floudas D."/>
            <person name="Copeland A."/>
            <person name="Barry K.W."/>
            <person name="Cichocki N."/>
            <person name="Veneault-Fourrey C."/>
            <person name="LaButti K."/>
            <person name="Lindquist E.A."/>
            <person name="Lipzen A."/>
            <person name="Lundell T."/>
            <person name="Morin E."/>
            <person name="Murat C."/>
            <person name="Riley R."/>
            <person name="Ohm R."/>
            <person name="Sun H."/>
            <person name="Tunlid A."/>
            <person name="Henrissat B."/>
            <person name="Grigoriev I.V."/>
            <person name="Hibbett D.S."/>
            <person name="Martin F."/>
        </authorList>
    </citation>
    <scope>NUCLEOTIDE SEQUENCE [LARGE SCALE GENOMIC DNA]</scope>
    <source>
        <strain evidence="2">441</strain>
    </source>
</reference>
<gene>
    <name evidence="1" type="ORF">PISMIDRAFT_19999</name>
</gene>
<name>A0A0C9YSC8_9AGAM</name>
<dbReference type="EMBL" id="KN834380">
    <property type="protein sequence ID" value="KIK10878.1"/>
    <property type="molecule type" value="Genomic_DNA"/>
</dbReference>